<gene>
    <name evidence="1" type="ORF">OSTLU_26331</name>
</gene>
<dbReference type="KEGG" id="olu:OSTLU_26331"/>
<dbReference type="Gramene" id="ABO98525">
    <property type="protein sequence ID" value="ABO98525"/>
    <property type="gene ID" value="OSTLU_26331"/>
</dbReference>
<dbReference type="AlphaFoldDB" id="A4S494"/>
<protein>
    <submittedName>
        <fullName evidence="1">Uncharacterized protein</fullName>
    </submittedName>
</protein>
<dbReference type="GeneID" id="5004296"/>
<evidence type="ECO:0000313" key="1">
    <source>
        <dbReference type="EMBL" id="ABO98525.1"/>
    </source>
</evidence>
<accession>A4S494</accession>
<dbReference type="RefSeq" id="XP_001420232.1">
    <property type="nucleotide sequence ID" value="XM_001420195.1"/>
</dbReference>
<dbReference type="EMBL" id="CP000591">
    <property type="protein sequence ID" value="ABO98525.1"/>
    <property type="molecule type" value="Genomic_DNA"/>
</dbReference>
<organism evidence="1 2">
    <name type="scientific">Ostreococcus lucimarinus (strain CCE9901)</name>
    <dbReference type="NCBI Taxonomy" id="436017"/>
    <lineage>
        <taxon>Eukaryota</taxon>
        <taxon>Viridiplantae</taxon>
        <taxon>Chlorophyta</taxon>
        <taxon>Mamiellophyceae</taxon>
        <taxon>Mamiellales</taxon>
        <taxon>Bathycoccaceae</taxon>
        <taxon>Ostreococcus</taxon>
    </lineage>
</organism>
<reference evidence="1 2" key="1">
    <citation type="journal article" date="2007" name="Proc. Natl. Acad. Sci. U.S.A.">
        <title>The tiny eukaryote Ostreococcus provides genomic insights into the paradox of plankton speciation.</title>
        <authorList>
            <person name="Palenik B."/>
            <person name="Grimwood J."/>
            <person name="Aerts A."/>
            <person name="Rouze P."/>
            <person name="Salamov A."/>
            <person name="Putnam N."/>
            <person name="Dupont C."/>
            <person name="Jorgensen R."/>
            <person name="Derelle E."/>
            <person name="Rombauts S."/>
            <person name="Zhou K."/>
            <person name="Otillar R."/>
            <person name="Merchant S.S."/>
            <person name="Podell S."/>
            <person name="Gaasterland T."/>
            <person name="Napoli C."/>
            <person name="Gendler K."/>
            <person name="Manuell A."/>
            <person name="Tai V."/>
            <person name="Vallon O."/>
            <person name="Piganeau G."/>
            <person name="Jancek S."/>
            <person name="Heijde M."/>
            <person name="Jabbari K."/>
            <person name="Bowler C."/>
            <person name="Lohr M."/>
            <person name="Robbens S."/>
            <person name="Werner G."/>
            <person name="Dubchak I."/>
            <person name="Pazour G.J."/>
            <person name="Ren Q."/>
            <person name="Paulsen I."/>
            <person name="Delwiche C."/>
            <person name="Schmutz J."/>
            <person name="Rokhsar D."/>
            <person name="Van de Peer Y."/>
            <person name="Moreau H."/>
            <person name="Grigoriev I.V."/>
        </authorList>
    </citation>
    <scope>NUCLEOTIDE SEQUENCE [LARGE SCALE GENOMIC DNA]</scope>
    <source>
        <strain evidence="1 2">CCE9901</strain>
    </source>
</reference>
<sequence length="68" mass="7145">MAGAHSADVVARALALAAEARGDGERKRTNALLEGALKQYVSELDEFRAVCERLKERETAGGGAATTN</sequence>
<dbReference type="HOGENOM" id="CLU_2798517_0_0_1"/>
<proteinExistence type="predicted"/>
<dbReference type="Proteomes" id="UP000001568">
    <property type="component" value="Chromosome 11"/>
</dbReference>
<keyword evidence="2" id="KW-1185">Reference proteome</keyword>
<name>A4S494_OSTLU</name>
<dbReference type="OrthoDB" id="10556454at2759"/>
<evidence type="ECO:0000313" key="2">
    <source>
        <dbReference type="Proteomes" id="UP000001568"/>
    </source>
</evidence>